<comment type="caution">
    <text evidence="1">The sequence shown here is derived from an EMBL/GenBank/DDBJ whole genome shotgun (WGS) entry which is preliminary data.</text>
</comment>
<dbReference type="AlphaFoldDB" id="A0A935CEF8"/>
<sequence length="294" mass="32850">MTQVLAEQEWRAAAAAHADRVDALTAGHRERRARGIPHPVEDFVFTYYPFTPSAIRRWHPGLGVRLAGAAADPRAQWRHYRIVDDGVELDVAAYLAARGDTLTFVRDLLTRTADRAPQLGCFGLHEWAMVYRQRPDEVRHSRWPLRLGRAGTDAVVEANPLRCSHFDAFRFFTEPARPLNSLTPTRASQADLDQPGCLHATMDLYKWAMKLAPAIPSELVADTLELALDLRVLDMRASPYDLRDLGIEPIAVETPEGKATYAGEQRRYAARGQALRMRLLSACASALAERASID</sequence>
<reference evidence="1 2" key="1">
    <citation type="submission" date="2020-10" db="EMBL/GenBank/DDBJ databases">
        <title>Connecting structure to function with the recovery of over 1000 high-quality activated sludge metagenome-assembled genomes encoding full-length rRNA genes using long-read sequencing.</title>
        <authorList>
            <person name="Singleton C.M."/>
            <person name="Petriglieri F."/>
            <person name="Kristensen J.M."/>
            <person name="Kirkegaard R.H."/>
            <person name="Michaelsen T.Y."/>
            <person name="Andersen M.H."/>
            <person name="Karst S.M."/>
            <person name="Dueholm M.S."/>
            <person name="Nielsen P.H."/>
            <person name="Albertsen M."/>
        </authorList>
    </citation>
    <scope>NUCLEOTIDE SEQUENCE [LARGE SCALE GENOMIC DNA]</scope>
    <source>
        <strain evidence="1">AalE_18-Q3-R2-46_BAT3C.188</strain>
    </source>
</reference>
<protein>
    <submittedName>
        <fullName evidence="1">3-methyladenine DNA glycosylase</fullName>
    </submittedName>
</protein>
<evidence type="ECO:0000313" key="1">
    <source>
        <dbReference type="EMBL" id="MBK6301742.1"/>
    </source>
</evidence>
<name>A0A935CEF8_9MICO</name>
<dbReference type="EMBL" id="JADIXZ010000005">
    <property type="protein sequence ID" value="MBK6301742.1"/>
    <property type="molecule type" value="Genomic_DNA"/>
</dbReference>
<dbReference type="Proteomes" id="UP000718281">
    <property type="component" value="Unassembled WGS sequence"/>
</dbReference>
<organism evidence="1 2">
    <name type="scientific">Candidatus Phosphoribacter hodrii</name>
    <dbReference type="NCBI Taxonomy" id="2953743"/>
    <lineage>
        <taxon>Bacteria</taxon>
        <taxon>Bacillati</taxon>
        <taxon>Actinomycetota</taxon>
        <taxon>Actinomycetes</taxon>
        <taxon>Micrococcales</taxon>
        <taxon>Dermatophilaceae</taxon>
        <taxon>Candidatus Phosphoribacter</taxon>
    </lineage>
</organism>
<evidence type="ECO:0000313" key="2">
    <source>
        <dbReference type="Proteomes" id="UP000718281"/>
    </source>
</evidence>
<proteinExistence type="predicted"/>
<accession>A0A935CEF8</accession>
<gene>
    <name evidence="1" type="ORF">IPF40_12080</name>
</gene>